<keyword evidence="2" id="KW-0472">Membrane</keyword>
<accession>A0AAJ7BHP9</accession>
<evidence type="ECO:0000313" key="3">
    <source>
        <dbReference type="Proteomes" id="UP000694920"/>
    </source>
</evidence>
<dbReference type="PANTHER" id="PTHR38564:SF2">
    <property type="entry name" value="WU:FC46H12 PRECURSOR"/>
    <property type="match status" value="1"/>
</dbReference>
<organism evidence="3 4">
    <name type="scientific">Cephus cinctus</name>
    <name type="common">Wheat stem sawfly</name>
    <dbReference type="NCBI Taxonomy" id="211228"/>
    <lineage>
        <taxon>Eukaryota</taxon>
        <taxon>Metazoa</taxon>
        <taxon>Ecdysozoa</taxon>
        <taxon>Arthropoda</taxon>
        <taxon>Hexapoda</taxon>
        <taxon>Insecta</taxon>
        <taxon>Pterygota</taxon>
        <taxon>Neoptera</taxon>
        <taxon>Endopterygota</taxon>
        <taxon>Hymenoptera</taxon>
        <taxon>Cephoidea</taxon>
        <taxon>Cephidae</taxon>
        <taxon>Cephus</taxon>
    </lineage>
</organism>
<keyword evidence="3" id="KW-1185">Reference proteome</keyword>
<dbReference type="KEGG" id="ccin:107263550"/>
<feature type="region of interest" description="Disordered" evidence="1">
    <location>
        <begin position="30"/>
        <end position="49"/>
    </location>
</feature>
<sequence length="223" mass="25205">MTGDTETVIKLMPQYPPPYSRDEIERVFKPEESPTDITENDNELPEVRTSKGSNCSFKTYCIFSVLAILVCTFFTSSIFPYPMHASCTVKWKFSAPCNCIMQRFRAQILKWSTCNDFGPRGSRCLYYLQNPEPNEDGVIRATHVTPNLKLTDKIKIVFEDAPQKTCVATGESRSSDWFVVFDYGSNYCNLRNLIIGAGFDKDLGFMELTSSVICTQLNIATCA</sequence>
<gene>
    <name evidence="4" type="primary">LOC107263550</name>
</gene>
<dbReference type="GeneID" id="107263550"/>
<name>A0AAJ7BHP9_CEPCN</name>
<dbReference type="RefSeq" id="XP_015586362.2">
    <property type="nucleotide sequence ID" value="XM_015730876.2"/>
</dbReference>
<evidence type="ECO:0000313" key="4">
    <source>
        <dbReference type="RefSeq" id="XP_015586362.2"/>
    </source>
</evidence>
<keyword evidence="2" id="KW-0812">Transmembrane</keyword>
<dbReference type="PANTHER" id="PTHR38564">
    <property type="entry name" value="SI:CH73-250A16.5-RELATED"/>
    <property type="match status" value="1"/>
</dbReference>
<dbReference type="AlphaFoldDB" id="A0AAJ7BHP9"/>
<keyword evidence="2" id="KW-1133">Transmembrane helix</keyword>
<feature type="transmembrane region" description="Helical" evidence="2">
    <location>
        <begin position="60"/>
        <end position="81"/>
    </location>
</feature>
<reference evidence="4" key="1">
    <citation type="submission" date="2025-08" db="UniProtKB">
        <authorList>
            <consortium name="RefSeq"/>
        </authorList>
    </citation>
    <scope>IDENTIFICATION</scope>
</reference>
<protein>
    <submittedName>
        <fullName evidence="4">Uncharacterized protein LOC107263550</fullName>
    </submittedName>
</protein>
<proteinExistence type="predicted"/>
<evidence type="ECO:0000256" key="1">
    <source>
        <dbReference type="SAM" id="MobiDB-lite"/>
    </source>
</evidence>
<dbReference type="Proteomes" id="UP000694920">
    <property type="component" value="Unplaced"/>
</dbReference>
<evidence type="ECO:0000256" key="2">
    <source>
        <dbReference type="SAM" id="Phobius"/>
    </source>
</evidence>